<protein>
    <submittedName>
        <fullName evidence="1">Uncharacterized protein</fullName>
    </submittedName>
</protein>
<proteinExistence type="predicted"/>
<name>H1YES8_9SPHI</name>
<dbReference type="AlphaFoldDB" id="H1YES8"/>
<sequence>MGAPQKVEGQPWQKTFWLYTKPNKHFKHPVNYLKTLRETLWWKCFDMNSLYTASPANVLHLVCQNVG</sequence>
<gene>
    <name evidence="1" type="ORF">Mucpa_0145</name>
</gene>
<keyword evidence="2" id="KW-1185">Reference proteome</keyword>
<dbReference type="EMBL" id="CM001403">
    <property type="protein sequence ID" value="EHQ24345.1"/>
    <property type="molecule type" value="Genomic_DNA"/>
</dbReference>
<dbReference type="STRING" id="714943.Mucpa_0145"/>
<organism evidence="1 2">
    <name type="scientific">Mucilaginibacter paludis DSM 18603</name>
    <dbReference type="NCBI Taxonomy" id="714943"/>
    <lineage>
        <taxon>Bacteria</taxon>
        <taxon>Pseudomonadati</taxon>
        <taxon>Bacteroidota</taxon>
        <taxon>Sphingobacteriia</taxon>
        <taxon>Sphingobacteriales</taxon>
        <taxon>Sphingobacteriaceae</taxon>
        <taxon>Mucilaginibacter</taxon>
    </lineage>
</organism>
<evidence type="ECO:0000313" key="2">
    <source>
        <dbReference type="Proteomes" id="UP000002774"/>
    </source>
</evidence>
<reference evidence="1" key="1">
    <citation type="submission" date="2011-09" db="EMBL/GenBank/DDBJ databases">
        <title>The permanent draft genome of Mucilaginibacter paludis DSM 18603.</title>
        <authorList>
            <consortium name="US DOE Joint Genome Institute (JGI-PGF)"/>
            <person name="Lucas S."/>
            <person name="Han J."/>
            <person name="Lapidus A."/>
            <person name="Bruce D."/>
            <person name="Goodwin L."/>
            <person name="Pitluck S."/>
            <person name="Peters L."/>
            <person name="Kyrpides N."/>
            <person name="Mavromatis K."/>
            <person name="Ivanova N."/>
            <person name="Mikhailova N."/>
            <person name="Held B."/>
            <person name="Detter J.C."/>
            <person name="Tapia R."/>
            <person name="Han C."/>
            <person name="Land M."/>
            <person name="Hauser L."/>
            <person name="Markowitz V."/>
            <person name="Cheng J.-F."/>
            <person name="Hugenholtz P."/>
            <person name="Woyke T."/>
            <person name="Wu D."/>
            <person name="Tindall B."/>
            <person name="Brambilla E."/>
            <person name="Klenk H.-P."/>
            <person name="Eisen J.A."/>
        </authorList>
    </citation>
    <scope>NUCLEOTIDE SEQUENCE [LARGE SCALE GENOMIC DNA]</scope>
    <source>
        <strain evidence="1">DSM 18603</strain>
    </source>
</reference>
<evidence type="ECO:0000313" key="1">
    <source>
        <dbReference type="EMBL" id="EHQ24345.1"/>
    </source>
</evidence>
<dbReference type="HOGENOM" id="CLU_2807747_0_0_10"/>
<accession>H1YES8</accession>
<dbReference type="Proteomes" id="UP000002774">
    <property type="component" value="Chromosome"/>
</dbReference>